<dbReference type="PANTHER" id="PTHR21015:SF22">
    <property type="entry name" value="GLYCOSYLTRANSFERASE"/>
    <property type="match status" value="1"/>
</dbReference>
<gene>
    <name evidence="1" type="ORF">EWM59_05360</name>
</gene>
<dbReference type="RefSeq" id="WP_130019914.1">
    <property type="nucleotide sequence ID" value="NZ_SEWF01000006.1"/>
</dbReference>
<name>A0A4Q5M3D8_9BACT</name>
<dbReference type="PANTHER" id="PTHR21015">
    <property type="entry name" value="UDP-N-ACETYLGLUCOSAMINE--N-ACETYLMURAMYL-(PENTAPEPTIDE) PYROPHOSPHORYL-UNDECAPRENOL N-ACETYLGLUCOSAMINE TRANSFERASE 1"/>
    <property type="match status" value="1"/>
</dbReference>
<dbReference type="Gene3D" id="3.40.50.2000">
    <property type="entry name" value="Glycogen Phosphorylase B"/>
    <property type="match status" value="1"/>
</dbReference>
<dbReference type="AlphaFoldDB" id="A0A4Q5M3D8"/>
<keyword evidence="2" id="KW-1185">Reference proteome</keyword>
<evidence type="ECO:0000313" key="1">
    <source>
        <dbReference type="EMBL" id="RYU96579.1"/>
    </source>
</evidence>
<dbReference type="SUPFAM" id="SSF53756">
    <property type="entry name" value="UDP-Glycosyltransferase/glycogen phosphorylase"/>
    <property type="match status" value="1"/>
</dbReference>
<sequence>MRFLLIVQGEGRGHLTQAIALTEILENNGHTVVGALVGTAHGKDVSSFFSENFRNKIIPFASPYLAYCPKTKALDITKTITHTIFNLRGYLSSLKKIRLHTKELKPDIIINFYDVLGGIHQLLFRSKVPMVCIAHQYLLLHPNFHHPKNHWLDKLLVNTNTRITALGAAKKLALSFTPFADAKNQRIFAIPPLLRSDLSRLSTNAHNYLLAYVTQHSLAEQIMAWHDKNPGVEMHCFWDNPDYSDTYQYSPNLHFHKINGKKFLEMMQNCRGLVTTAGFESVCEAMYLGKPTFMIPVPKHYEQACNAIDASRAGAGISATSFDLTAFMNYLPSHKDISAEFKAWHSRSSFIFLREIESLFNIPERRTFRRLEVLPQLVKRLALSLVSPSTRS</sequence>
<organism evidence="1 2">
    <name type="scientific">Emticicia agri</name>
    <dbReference type="NCBI Taxonomy" id="2492393"/>
    <lineage>
        <taxon>Bacteria</taxon>
        <taxon>Pseudomonadati</taxon>
        <taxon>Bacteroidota</taxon>
        <taxon>Cytophagia</taxon>
        <taxon>Cytophagales</taxon>
        <taxon>Leadbetterellaceae</taxon>
        <taxon>Emticicia</taxon>
    </lineage>
</organism>
<dbReference type="Pfam" id="PF13528">
    <property type="entry name" value="Glyco_trans_1_3"/>
    <property type="match status" value="1"/>
</dbReference>
<proteinExistence type="predicted"/>
<keyword evidence="1" id="KW-0808">Transferase</keyword>
<dbReference type="Proteomes" id="UP000293162">
    <property type="component" value="Unassembled WGS sequence"/>
</dbReference>
<dbReference type="EMBL" id="SEWF01000006">
    <property type="protein sequence ID" value="RYU96579.1"/>
    <property type="molecule type" value="Genomic_DNA"/>
</dbReference>
<accession>A0A4Q5M3D8</accession>
<protein>
    <submittedName>
        <fullName evidence="1">Glycosyl transferase</fullName>
    </submittedName>
</protein>
<reference evidence="1 2" key="1">
    <citation type="submission" date="2019-02" db="EMBL/GenBank/DDBJ databases">
        <title>Bacterial novel species Emticicia sp. 17J42-9 isolated from soil.</title>
        <authorList>
            <person name="Jung H.-Y."/>
        </authorList>
    </citation>
    <scope>NUCLEOTIDE SEQUENCE [LARGE SCALE GENOMIC DNA]</scope>
    <source>
        <strain evidence="1 2">17J42-9</strain>
    </source>
</reference>
<evidence type="ECO:0000313" key="2">
    <source>
        <dbReference type="Proteomes" id="UP000293162"/>
    </source>
</evidence>
<dbReference type="OrthoDB" id="9793805at2"/>
<comment type="caution">
    <text evidence="1">The sequence shown here is derived from an EMBL/GenBank/DDBJ whole genome shotgun (WGS) entry which is preliminary data.</text>
</comment>
<dbReference type="GO" id="GO:0016757">
    <property type="term" value="F:glycosyltransferase activity"/>
    <property type="evidence" value="ECO:0007669"/>
    <property type="project" value="TreeGrafter"/>
</dbReference>